<dbReference type="CDD" id="cd10981">
    <property type="entry name" value="ZnPC_S1P1"/>
    <property type="match status" value="1"/>
</dbReference>
<name>A0AA37STQ8_9BACT</name>
<dbReference type="InterPro" id="IPR008947">
    <property type="entry name" value="PLipase_C/P1_nuclease_dom_sf"/>
</dbReference>
<reference evidence="1" key="2">
    <citation type="submission" date="2023-01" db="EMBL/GenBank/DDBJ databases">
        <title>Draft genome sequence of Portibacter lacus strain NBRC 108769.</title>
        <authorList>
            <person name="Sun Q."/>
            <person name="Mori K."/>
        </authorList>
    </citation>
    <scope>NUCLEOTIDE SEQUENCE</scope>
    <source>
        <strain evidence="1">NBRC 108769</strain>
    </source>
</reference>
<dbReference type="RefSeq" id="WP_235293577.1">
    <property type="nucleotide sequence ID" value="NZ_BSOH01000037.1"/>
</dbReference>
<keyword evidence="2" id="KW-1185">Reference proteome</keyword>
<evidence type="ECO:0008006" key="3">
    <source>
        <dbReference type="Google" id="ProtNLM"/>
    </source>
</evidence>
<dbReference type="SUPFAM" id="SSF48537">
    <property type="entry name" value="Phospholipase C/P1 nuclease"/>
    <property type="match status" value="1"/>
</dbReference>
<reference evidence="1" key="1">
    <citation type="journal article" date="2014" name="Int. J. Syst. Evol. Microbiol.">
        <title>Complete genome sequence of Corynebacterium casei LMG S-19264T (=DSM 44701T), isolated from a smear-ripened cheese.</title>
        <authorList>
            <consortium name="US DOE Joint Genome Institute (JGI-PGF)"/>
            <person name="Walter F."/>
            <person name="Albersmeier A."/>
            <person name="Kalinowski J."/>
            <person name="Ruckert C."/>
        </authorList>
    </citation>
    <scope>NUCLEOTIDE SEQUENCE</scope>
    <source>
        <strain evidence="1">NBRC 108769</strain>
    </source>
</reference>
<protein>
    <recommendedName>
        <fullName evidence="3">S1/P1 Nuclease</fullName>
    </recommendedName>
</protein>
<comment type="caution">
    <text evidence="1">The sequence shown here is derived from an EMBL/GenBank/DDBJ whole genome shotgun (WGS) entry which is preliminary data.</text>
</comment>
<evidence type="ECO:0000313" key="1">
    <source>
        <dbReference type="EMBL" id="GLR20057.1"/>
    </source>
</evidence>
<dbReference type="Proteomes" id="UP001156666">
    <property type="component" value="Unassembled WGS sequence"/>
</dbReference>
<dbReference type="Gene3D" id="1.10.575.10">
    <property type="entry name" value="P1 Nuclease"/>
    <property type="match status" value="1"/>
</dbReference>
<organism evidence="1 2">
    <name type="scientific">Portibacter lacus</name>
    <dbReference type="NCBI Taxonomy" id="1099794"/>
    <lineage>
        <taxon>Bacteria</taxon>
        <taxon>Pseudomonadati</taxon>
        <taxon>Bacteroidota</taxon>
        <taxon>Saprospiria</taxon>
        <taxon>Saprospirales</taxon>
        <taxon>Haliscomenobacteraceae</taxon>
        <taxon>Portibacter</taxon>
    </lineage>
</organism>
<dbReference type="AlphaFoldDB" id="A0AA37STQ8"/>
<accession>A0AA37STQ8</accession>
<dbReference type="GO" id="GO:0016788">
    <property type="term" value="F:hydrolase activity, acting on ester bonds"/>
    <property type="evidence" value="ECO:0007669"/>
    <property type="project" value="InterPro"/>
</dbReference>
<evidence type="ECO:0000313" key="2">
    <source>
        <dbReference type="Proteomes" id="UP001156666"/>
    </source>
</evidence>
<proteinExistence type="predicted"/>
<gene>
    <name evidence="1" type="ORF">GCM10007940_46730</name>
</gene>
<sequence length="382" mass="45090">MKNFTKIIILLLLCSGFTATWGFYGHRTINRLAVYCLPGDMISLFKKNIDYISEHAVDPDKRRYATKFEAVRHYIDIDHWGENPFDHVPRNYVDAVTKFGDFYIVQGLDTIELAFDNSEESKEFQDRKQFIRNNWMRQRYEEIQVYECDTLMKYFDLKKGQCASFRFTDVFSTYGIIPYELGVQQYRLTEAFQARDIDRIMRIATDMGHYIADAHVPLHTTENYNGQMTGQDGIHAFWESRLPELFAEEEYDFIVGQADYIEDKTAYFWKIIEDSHSHLQKVLDVEMKLREDYEQDRQYCYEERLGTTVRLECEGYAREYHELLGGMVEERMRGSIKSVADCWYTAWVDAGQPIFENVGVLELIDEKIEKAFGLGRILGRQH</sequence>
<dbReference type="EMBL" id="BSOH01000037">
    <property type="protein sequence ID" value="GLR20057.1"/>
    <property type="molecule type" value="Genomic_DNA"/>
</dbReference>